<dbReference type="Pfam" id="PF21597">
    <property type="entry name" value="TetR_C_43"/>
    <property type="match status" value="1"/>
</dbReference>
<evidence type="ECO:0000256" key="4">
    <source>
        <dbReference type="PROSITE-ProRule" id="PRU00335"/>
    </source>
</evidence>
<dbReference type="EMBL" id="FNAD01000002">
    <property type="protein sequence ID" value="SDD24027.1"/>
    <property type="molecule type" value="Genomic_DNA"/>
</dbReference>
<dbReference type="GO" id="GO:0000976">
    <property type="term" value="F:transcription cis-regulatory region binding"/>
    <property type="evidence" value="ECO:0007669"/>
    <property type="project" value="TreeGrafter"/>
</dbReference>
<accession>A0A1G6T6D0</accession>
<evidence type="ECO:0000313" key="6">
    <source>
        <dbReference type="EMBL" id="SDD24027.1"/>
    </source>
</evidence>
<organism evidence="6 7">
    <name type="scientific">Glycomyces harbinensis</name>
    <dbReference type="NCBI Taxonomy" id="58114"/>
    <lineage>
        <taxon>Bacteria</taxon>
        <taxon>Bacillati</taxon>
        <taxon>Actinomycetota</taxon>
        <taxon>Actinomycetes</taxon>
        <taxon>Glycomycetales</taxon>
        <taxon>Glycomycetaceae</taxon>
        <taxon>Glycomyces</taxon>
    </lineage>
</organism>
<protein>
    <submittedName>
        <fullName evidence="6">Transcriptional regulator, TetR family</fullName>
    </submittedName>
</protein>
<dbReference type="SUPFAM" id="SSF48498">
    <property type="entry name" value="Tetracyclin repressor-like, C-terminal domain"/>
    <property type="match status" value="1"/>
</dbReference>
<reference evidence="7" key="1">
    <citation type="submission" date="2016-10" db="EMBL/GenBank/DDBJ databases">
        <authorList>
            <person name="Varghese N."/>
            <person name="Submissions S."/>
        </authorList>
    </citation>
    <scope>NUCLEOTIDE SEQUENCE [LARGE SCALE GENOMIC DNA]</scope>
    <source>
        <strain evidence="7">CGMCC 4.3516</strain>
    </source>
</reference>
<dbReference type="InterPro" id="IPR009057">
    <property type="entry name" value="Homeodomain-like_sf"/>
</dbReference>
<dbReference type="PANTHER" id="PTHR30055:SF234">
    <property type="entry name" value="HTH-TYPE TRANSCRIPTIONAL REGULATOR BETI"/>
    <property type="match status" value="1"/>
</dbReference>
<keyword evidence="2 4" id="KW-0238">DNA-binding</keyword>
<dbReference type="PRINTS" id="PR00455">
    <property type="entry name" value="HTHTETR"/>
</dbReference>
<feature type="DNA-binding region" description="H-T-H motif" evidence="4">
    <location>
        <begin position="36"/>
        <end position="55"/>
    </location>
</feature>
<dbReference type="Gene3D" id="1.10.357.10">
    <property type="entry name" value="Tetracycline Repressor, domain 2"/>
    <property type="match status" value="1"/>
</dbReference>
<evidence type="ECO:0000259" key="5">
    <source>
        <dbReference type="PROSITE" id="PS50977"/>
    </source>
</evidence>
<evidence type="ECO:0000313" key="7">
    <source>
        <dbReference type="Proteomes" id="UP000198949"/>
    </source>
</evidence>
<name>A0A1G6T6D0_9ACTN</name>
<keyword evidence="3" id="KW-0804">Transcription</keyword>
<evidence type="ECO:0000256" key="2">
    <source>
        <dbReference type="ARBA" id="ARBA00023125"/>
    </source>
</evidence>
<dbReference type="PANTHER" id="PTHR30055">
    <property type="entry name" value="HTH-TYPE TRANSCRIPTIONAL REGULATOR RUTR"/>
    <property type="match status" value="1"/>
</dbReference>
<feature type="domain" description="HTH tetR-type" evidence="5">
    <location>
        <begin position="14"/>
        <end position="73"/>
    </location>
</feature>
<dbReference type="InterPro" id="IPR050109">
    <property type="entry name" value="HTH-type_TetR-like_transc_reg"/>
</dbReference>
<evidence type="ECO:0000256" key="1">
    <source>
        <dbReference type="ARBA" id="ARBA00023015"/>
    </source>
</evidence>
<dbReference type="SUPFAM" id="SSF46689">
    <property type="entry name" value="Homeodomain-like"/>
    <property type="match status" value="1"/>
</dbReference>
<dbReference type="PROSITE" id="PS50977">
    <property type="entry name" value="HTH_TETR_2"/>
    <property type="match status" value="1"/>
</dbReference>
<dbReference type="Pfam" id="PF00440">
    <property type="entry name" value="TetR_N"/>
    <property type="match status" value="1"/>
</dbReference>
<keyword evidence="1" id="KW-0805">Transcription regulation</keyword>
<dbReference type="InterPro" id="IPR049445">
    <property type="entry name" value="TetR_SbtR-like_C"/>
</dbReference>
<sequence length="218" mass="23608">MGDGAVRSVRADARRNIEKLVQSAADVFRERGLNAPLEAIAQRAGVSTGTIYHRFGSREALIDAVVPDYAEDQLDEAAAGAEACADPWDGFALYVERVCELQASNLALNDVISRNHPGTAKLAEVCRRSQEQARRIAERAQADGALRADFAVEDLLFVFWSNAMLIRFTAETAPDAWRRSLAFTLDGLRTGAAHELPTAALTPAQVEQVMAGRGRAAI</sequence>
<proteinExistence type="predicted"/>
<evidence type="ECO:0000256" key="3">
    <source>
        <dbReference type="ARBA" id="ARBA00023163"/>
    </source>
</evidence>
<dbReference type="InterPro" id="IPR001647">
    <property type="entry name" value="HTH_TetR"/>
</dbReference>
<dbReference type="STRING" id="58114.SAMN05216270_102480"/>
<dbReference type="InterPro" id="IPR036271">
    <property type="entry name" value="Tet_transcr_reg_TetR-rel_C_sf"/>
</dbReference>
<dbReference type="AlphaFoldDB" id="A0A1G6T6D0"/>
<keyword evidence="7" id="KW-1185">Reference proteome</keyword>
<dbReference type="Proteomes" id="UP000198949">
    <property type="component" value="Unassembled WGS sequence"/>
</dbReference>
<gene>
    <name evidence="6" type="ORF">SAMN05216270_102480</name>
</gene>
<dbReference type="GO" id="GO:0003700">
    <property type="term" value="F:DNA-binding transcription factor activity"/>
    <property type="evidence" value="ECO:0007669"/>
    <property type="project" value="TreeGrafter"/>
</dbReference>